<comment type="caution">
    <text evidence="10">The sequence shown here is derived from an EMBL/GenBank/DDBJ whole genome shotgun (WGS) entry which is preliminary data.</text>
</comment>
<feature type="transmembrane region" description="Helical" evidence="8">
    <location>
        <begin position="22"/>
        <end position="50"/>
    </location>
</feature>
<evidence type="ECO:0000256" key="1">
    <source>
        <dbReference type="ARBA" id="ARBA00004406"/>
    </source>
</evidence>
<keyword evidence="8" id="KW-0812">Transmembrane</keyword>
<evidence type="ECO:0000259" key="9">
    <source>
        <dbReference type="PROSITE" id="PS51140"/>
    </source>
</evidence>
<proteinExistence type="inferred from homology"/>
<comment type="subcellular location">
    <subcellularLocation>
        <location evidence="1">Endoplasmic reticulum membrane</location>
        <topology evidence="1">Peripheral membrane protein</topology>
    </subcellularLocation>
    <subcellularLocation>
        <location evidence="2">Lipid droplet</location>
    </subcellularLocation>
</comment>
<dbReference type="GO" id="GO:0043130">
    <property type="term" value="F:ubiquitin binding"/>
    <property type="evidence" value="ECO:0007669"/>
    <property type="project" value="InterPro"/>
</dbReference>
<dbReference type="AlphaFoldDB" id="A0AAW2I6Z4"/>
<dbReference type="PROSITE" id="PS51140">
    <property type="entry name" value="CUE"/>
    <property type="match status" value="1"/>
</dbReference>
<keyword evidence="4" id="KW-0256">Endoplasmic reticulum</keyword>
<feature type="compositionally biased region" description="Basic and acidic residues" evidence="7">
    <location>
        <begin position="341"/>
        <end position="353"/>
    </location>
</feature>
<evidence type="ECO:0000256" key="7">
    <source>
        <dbReference type="SAM" id="MobiDB-lite"/>
    </source>
</evidence>
<sequence>MVVIKELFSENRFPSGWKIIPLISYLPLGLVLATLRFFIGLQAIIAASLLHKLSSFRSVVLRTMFAILGVFIFEENQQSRDESVKVIVTNNVSILDHLVIHLLTGSISISVWDVPSFLHFAFNYKNLGSLKEKELLIQNVKRSIDSGITVDVQPENGITSGQKGLLRFLTWPCELSHPVQPVSIKVWRPQLMEIKPSVISASWSTDLFWFLFVPFTVFTIKYLPVVQQSENESTEEMSKRVESSISKELKISQTNFTSADKAEYEKRLETERAAPKPAPTYSSVDQKLMDAAWRVKEVLPDVPVKTICAELAKNRNVDATIASFLEGLVQYVPEQSPGPFRENRNTIPEKSKSSLEMSQPSTSLDVSAKTFPKSARDRMISFQERKMRLIASARQRYIEKHALNIMNSSCLF</sequence>
<organism evidence="10">
    <name type="scientific">Menopon gallinae</name>
    <name type="common">poultry shaft louse</name>
    <dbReference type="NCBI Taxonomy" id="328185"/>
    <lineage>
        <taxon>Eukaryota</taxon>
        <taxon>Metazoa</taxon>
        <taxon>Ecdysozoa</taxon>
        <taxon>Arthropoda</taxon>
        <taxon>Hexapoda</taxon>
        <taxon>Insecta</taxon>
        <taxon>Pterygota</taxon>
        <taxon>Neoptera</taxon>
        <taxon>Paraneoptera</taxon>
        <taxon>Psocodea</taxon>
        <taxon>Troctomorpha</taxon>
        <taxon>Phthiraptera</taxon>
        <taxon>Amblycera</taxon>
        <taxon>Menoponidae</taxon>
        <taxon>Menopon</taxon>
    </lineage>
</organism>
<keyword evidence="3" id="KW-0551">Lipid droplet</keyword>
<dbReference type="Pfam" id="PF02845">
    <property type="entry name" value="CUE"/>
    <property type="match status" value="1"/>
</dbReference>
<evidence type="ECO:0000313" key="10">
    <source>
        <dbReference type="EMBL" id="KAL0277681.1"/>
    </source>
</evidence>
<keyword evidence="5 8" id="KW-0472">Membrane</keyword>
<evidence type="ECO:0000256" key="8">
    <source>
        <dbReference type="SAM" id="Phobius"/>
    </source>
</evidence>
<dbReference type="GO" id="GO:0005811">
    <property type="term" value="C:lipid droplet"/>
    <property type="evidence" value="ECO:0007669"/>
    <property type="project" value="UniProtKB-SubCell"/>
</dbReference>
<dbReference type="GO" id="GO:0005789">
    <property type="term" value="C:endoplasmic reticulum membrane"/>
    <property type="evidence" value="ECO:0007669"/>
    <property type="project" value="UniProtKB-SubCell"/>
</dbReference>
<dbReference type="EMBL" id="JARGDH010000002">
    <property type="protein sequence ID" value="KAL0277681.1"/>
    <property type="molecule type" value="Genomic_DNA"/>
</dbReference>
<name>A0AAW2I6Z4_9NEOP</name>
<accession>A0AAW2I6Z4</accession>
<dbReference type="GO" id="GO:0036503">
    <property type="term" value="P:ERAD pathway"/>
    <property type="evidence" value="ECO:0007669"/>
    <property type="project" value="TreeGrafter"/>
</dbReference>
<evidence type="ECO:0000256" key="2">
    <source>
        <dbReference type="ARBA" id="ARBA00004502"/>
    </source>
</evidence>
<feature type="region of interest" description="Disordered" evidence="7">
    <location>
        <begin position="335"/>
        <end position="369"/>
    </location>
</feature>
<reference evidence="10" key="1">
    <citation type="journal article" date="2024" name="Gigascience">
        <title>Chromosome-level genome of the poultry shaft louse Menopon gallinae provides insight into the host-switching and adaptive evolution of parasitic lice.</title>
        <authorList>
            <person name="Xu Y."/>
            <person name="Ma L."/>
            <person name="Liu S."/>
            <person name="Liang Y."/>
            <person name="Liu Q."/>
            <person name="He Z."/>
            <person name="Tian L."/>
            <person name="Duan Y."/>
            <person name="Cai W."/>
            <person name="Li H."/>
            <person name="Song F."/>
        </authorList>
    </citation>
    <scope>NUCLEOTIDE SEQUENCE</scope>
    <source>
        <strain evidence="10">Cailab_2023a</strain>
    </source>
</reference>
<feature type="compositionally biased region" description="Polar residues" evidence="7">
    <location>
        <begin position="354"/>
        <end position="365"/>
    </location>
</feature>
<dbReference type="PANTHER" id="PTHR15486">
    <property type="entry name" value="ANCIENT UBIQUITOUS PROTEIN"/>
    <property type="match status" value="1"/>
</dbReference>
<evidence type="ECO:0000256" key="3">
    <source>
        <dbReference type="ARBA" id="ARBA00022677"/>
    </source>
</evidence>
<evidence type="ECO:0000256" key="6">
    <source>
        <dbReference type="ARBA" id="ARBA00035634"/>
    </source>
</evidence>
<dbReference type="InterPro" id="IPR003892">
    <property type="entry name" value="CUE"/>
</dbReference>
<evidence type="ECO:0000256" key="4">
    <source>
        <dbReference type="ARBA" id="ARBA00022824"/>
    </source>
</evidence>
<comment type="similarity">
    <text evidence="6">Belongs to the AUP1 family.</text>
</comment>
<dbReference type="PANTHER" id="PTHR15486:SF96">
    <property type="entry name" value="LIPID DROPLET-REGULATING VLDL ASSEMBLY FACTOR AUP1"/>
    <property type="match status" value="1"/>
</dbReference>
<dbReference type="Gene3D" id="1.10.8.10">
    <property type="entry name" value="DNA helicase RuvA subunit, C-terminal domain"/>
    <property type="match status" value="1"/>
</dbReference>
<evidence type="ECO:0000256" key="5">
    <source>
        <dbReference type="ARBA" id="ARBA00023136"/>
    </source>
</evidence>
<gene>
    <name evidence="10" type="ORF">PYX00_004889</name>
</gene>
<keyword evidence="8" id="KW-1133">Transmembrane helix</keyword>
<protein>
    <recommendedName>
        <fullName evidence="9">CUE domain-containing protein</fullName>
    </recommendedName>
</protein>
<feature type="domain" description="CUE" evidence="9">
    <location>
        <begin position="287"/>
        <end position="329"/>
    </location>
</feature>